<dbReference type="AlphaFoldDB" id="A0A2P2FJ76"/>
<evidence type="ECO:0000313" key="2">
    <source>
        <dbReference type="EMBL" id="KFU76783.1"/>
    </source>
</evidence>
<name>A0A2P2FJ76_AMYLU</name>
<proteinExistence type="predicted"/>
<feature type="region of interest" description="Disordered" evidence="1">
    <location>
        <begin position="347"/>
        <end position="458"/>
    </location>
</feature>
<reference evidence="2 3" key="1">
    <citation type="journal article" date="2014" name="Genome Announc.">
        <title>Draft Genome Sequence of Amycolatopsis lurida NRRL 2430, Producer of the Glycopeptide Family Antibiotic Ristocetin.</title>
        <authorList>
            <person name="Kwun M.J."/>
            <person name="Hong H.J."/>
        </authorList>
    </citation>
    <scope>NUCLEOTIDE SEQUENCE [LARGE SCALE GENOMIC DNA]</scope>
    <source>
        <strain evidence="2 3">NRRL 2430</strain>
    </source>
</reference>
<dbReference type="EMBL" id="JFBM01000039">
    <property type="protein sequence ID" value="KFU76783.1"/>
    <property type="molecule type" value="Genomic_DNA"/>
</dbReference>
<keyword evidence="3" id="KW-1185">Reference proteome</keyword>
<sequence>MSYCQTPFEDQVRILRAEIAHTRPRLHAAKKMWTDAERWIDRTHMMLRDAADVVSSGWLDRPGEEFVDRLRANCIYSFGSWGGLEGSKDTKLPSFAGTLFGQPVDGGITASGVVTQLDMTDAQLVVGAFVAAGEISKVEQNADYKPQAQANLGRKLDEIATQYRVTAQAMLAARGRPWDGPSAEAGSGLPYNGAVPSAPGAGGPNQNGAPVDPGTPEVPGEPSPQNPQDDPSALEQATNALSALSQAAESAQQLLGNGSSVNLPDPNAIDPGDWTLPPYDGSAYPGLEDPLGASGGSGMPSLAGGGGLPGSGGGMGGLGGMPAISDLNGSPGGAAAGVGSMPGIASAGTAGSSGSTSGAGGMPPPMVPPNGGGKNSPSGIKPGDAEHTGSSRQRGPKGGGTPGVTLLGRSRGGGTRPATARRRWDTENDTVQLLDDELWQVQETTDSHGKPAKYRAGH</sequence>
<gene>
    <name evidence="2" type="ORF">BB31_33945</name>
</gene>
<accession>A0A2P2FJ76</accession>
<feature type="compositionally biased region" description="Gly residues" evidence="1">
    <location>
        <begin position="293"/>
        <end position="314"/>
    </location>
</feature>
<feature type="region of interest" description="Disordered" evidence="1">
    <location>
        <begin position="256"/>
        <end position="314"/>
    </location>
</feature>
<evidence type="ECO:0000313" key="3">
    <source>
        <dbReference type="Proteomes" id="UP000256220"/>
    </source>
</evidence>
<evidence type="ECO:0000256" key="1">
    <source>
        <dbReference type="SAM" id="MobiDB-lite"/>
    </source>
</evidence>
<feature type="compositionally biased region" description="Low complexity" evidence="1">
    <location>
        <begin position="347"/>
        <end position="356"/>
    </location>
</feature>
<feature type="region of interest" description="Disordered" evidence="1">
    <location>
        <begin position="178"/>
        <end position="234"/>
    </location>
</feature>
<organism evidence="2 3">
    <name type="scientific">Amycolatopsis lurida NRRL 2430</name>
    <dbReference type="NCBI Taxonomy" id="1460371"/>
    <lineage>
        <taxon>Bacteria</taxon>
        <taxon>Bacillati</taxon>
        <taxon>Actinomycetota</taxon>
        <taxon>Actinomycetes</taxon>
        <taxon>Pseudonocardiales</taxon>
        <taxon>Pseudonocardiaceae</taxon>
        <taxon>Amycolatopsis</taxon>
    </lineage>
</organism>
<dbReference type="RefSeq" id="WP_034320284.1">
    <property type="nucleotide sequence ID" value="NZ_JFBM01000039.1"/>
</dbReference>
<comment type="caution">
    <text evidence="2">The sequence shown here is derived from an EMBL/GenBank/DDBJ whole genome shotgun (WGS) entry which is preliminary data.</text>
</comment>
<dbReference type="Proteomes" id="UP000256220">
    <property type="component" value="Unassembled WGS sequence"/>
</dbReference>
<protein>
    <submittedName>
        <fullName evidence="2">Uncharacterized protein</fullName>
    </submittedName>
</protein>